<accession>A0A1K2DCD0</accession>
<evidence type="ECO:0000313" key="3">
    <source>
        <dbReference type="Proteomes" id="UP000181909"/>
    </source>
</evidence>
<dbReference type="EMBL" id="FPJO01000013">
    <property type="protein sequence ID" value="SFY20722.1"/>
    <property type="molecule type" value="Genomic_DNA"/>
</dbReference>
<sequence>MRRTRATVVVVVLAVAACLGPAGPSAAAGQTPGSYSNYTFPAGTTTLDEVSFGTTVQSDPGRANVFWSHRFGFTNGVGGYIGMQRNRAGGGLFLFSLRDSTRGRPGSTGT</sequence>
<keyword evidence="1" id="KW-0732">Signal</keyword>
<dbReference type="Proteomes" id="UP000181909">
    <property type="component" value="Unassembled WGS sequence"/>
</dbReference>
<reference evidence="2 3" key="1">
    <citation type="submission" date="2016-11" db="EMBL/GenBank/DDBJ databases">
        <authorList>
            <person name="Jaros S."/>
            <person name="Januszkiewicz K."/>
            <person name="Wedrychowicz H."/>
        </authorList>
    </citation>
    <scope>NUCLEOTIDE SEQUENCE [LARGE SCALE GENOMIC DNA]</scope>
    <source>
        <strain evidence="2 3">OK807</strain>
    </source>
</reference>
<gene>
    <name evidence="2" type="ORF">SAMN02787144_1013136</name>
</gene>
<evidence type="ECO:0000256" key="1">
    <source>
        <dbReference type="SAM" id="SignalP"/>
    </source>
</evidence>
<feature type="signal peptide" evidence="1">
    <location>
        <begin position="1"/>
        <end position="27"/>
    </location>
</feature>
<dbReference type="AlphaFoldDB" id="A0A1K2DCD0"/>
<dbReference type="RefSeq" id="WP_072486996.1">
    <property type="nucleotide sequence ID" value="NZ_CP108276.1"/>
</dbReference>
<protein>
    <submittedName>
        <fullName evidence="2">Uncharacterized protein</fullName>
    </submittedName>
</protein>
<dbReference type="OrthoDB" id="6017904at2"/>
<name>A0A1K2DCD0_STRAR</name>
<feature type="chain" id="PRO_5012430733" evidence="1">
    <location>
        <begin position="28"/>
        <end position="110"/>
    </location>
</feature>
<dbReference type="PROSITE" id="PS51257">
    <property type="entry name" value="PROKAR_LIPOPROTEIN"/>
    <property type="match status" value="1"/>
</dbReference>
<proteinExistence type="predicted"/>
<evidence type="ECO:0000313" key="2">
    <source>
        <dbReference type="EMBL" id="SFY20722.1"/>
    </source>
</evidence>
<dbReference type="STRING" id="1893.SAMN02787144_1013136"/>
<organism evidence="2 3">
    <name type="scientific">Streptomyces atratus</name>
    <dbReference type="NCBI Taxonomy" id="1893"/>
    <lineage>
        <taxon>Bacteria</taxon>
        <taxon>Bacillati</taxon>
        <taxon>Actinomycetota</taxon>
        <taxon>Actinomycetes</taxon>
        <taxon>Kitasatosporales</taxon>
        <taxon>Streptomycetaceae</taxon>
        <taxon>Streptomyces</taxon>
    </lineage>
</organism>